<name>A0A8S9GQJ1_BRACR</name>
<proteinExistence type="predicted"/>
<gene>
    <name evidence="2" type="ORF">F2Q70_00022045</name>
</gene>
<sequence length="66" mass="7244">MVASYCLRRQGSTAGGHSSFWGWRPPPNPIEGLPSKHFGHDQKLFVDMLKELGSNELDAPPLLGLV</sequence>
<evidence type="ECO:0000313" key="2">
    <source>
        <dbReference type="EMBL" id="KAF2547084.1"/>
    </source>
</evidence>
<accession>A0A8S9GQJ1</accession>
<organism evidence="2">
    <name type="scientific">Brassica cretica</name>
    <name type="common">Mustard</name>
    <dbReference type="NCBI Taxonomy" id="69181"/>
    <lineage>
        <taxon>Eukaryota</taxon>
        <taxon>Viridiplantae</taxon>
        <taxon>Streptophyta</taxon>
        <taxon>Embryophyta</taxon>
        <taxon>Tracheophyta</taxon>
        <taxon>Spermatophyta</taxon>
        <taxon>Magnoliopsida</taxon>
        <taxon>eudicotyledons</taxon>
        <taxon>Gunneridae</taxon>
        <taxon>Pentapetalae</taxon>
        <taxon>rosids</taxon>
        <taxon>malvids</taxon>
        <taxon>Brassicales</taxon>
        <taxon>Brassicaceae</taxon>
        <taxon>Brassiceae</taxon>
        <taxon>Brassica</taxon>
    </lineage>
</organism>
<evidence type="ECO:0000256" key="1">
    <source>
        <dbReference type="SAM" id="MobiDB-lite"/>
    </source>
</evidence>
<dbReference type="AlphaFoldDB" id="A0A8S9GQJ1"/>
<dbReference type="EMBL" id="QGKY02001925">
    <property type="protein sequence ID" value="KAF2547084.1"/>
    <property type="molecule type" value="Genomic_DNA"/>
</dbReference>
<comment type="caution">
    <text evidence="2">The sequence shown here is derived from an EMBL/GenBank/DDBJ whole genome shotgun (WGS) entry which is preliminary data.</text>
</comment>
<protein>
    <submittedName>
        <fullName evidence="2">Uncharacterized protein</fullName>
    </submittedName>
</protein>
<feature type="region of interest" description="Disordered" evidence="1">
    <location>
        <begin position="1"/>
        <end position="23"/>
    </location>
</feature>
<reference evidence="2" key="1">
    <citation type="submission" date="2019-12" db="EMBL/GenBank/DDBJ databases">
        <title>Genome sequencing and annotation of Brassica cretica.</title>
        <authorList>
            <person name="Studholme D.J."/>
            <person name="Sarris P.F."/>
        </authorList>
    </citation>
    <scope>NUCLEOTIDE SEQUENCE</scope>
    <source>
        <strain evidence="2">PFS-102/07</strain>
        <tissue evidence="2">Leaf</tissue>
    </source>
</reference>